<accession>A0ACC0BC71</accession>
<keyword evidence="2" id="KW-1185">Reference proteome</keyword>
<gene>
    <name evidence="1" type="ORF">M9H77_10610</name>
</gene>
<proteinExistence type="predicted"/>
<name>A0ACC0BC71_CATRO</name>
<sequence>MTVQVAIDQVHIAKKQAKHLRHHCHTKRQKAVLKDCSKLLDNTVLQLKHTLESFRANKTSEDDYDAQTWLSTALTNLETCRLGSQELNVSTFVSPIFSTNVSQLLSNSLAVNGELMKPQDRYPDDGGYPTWVTAGDRRLLQADSLASRANVIVAQDGSGHFKSIQAAINYATARRSGNNRVIIYIKRGVYRENIAISSTMNKVMLVGDGLRYTVITGSRSVAAGYTTYSSATVGKCKLFYELCMCRLT</sequence>
<dbReference type="Proteomes" id="UP001060085">
    <property type="component" value="Linkage Group LG03"/>
</dbReference>
<evidence type="ECO:0000313" key="2">
    <source>
        <dbReference type="Proteomes" id="UP001060085"/>
    </source>
</evidence>
<dbReference type="EMBL" id="CM044703">
    <property type="protein sequence ID" value="KAI5670246.1"/>
    <property type="molecule type" value="Genomic_DNA"/>
</dbReference>
<organism evidence="1 2">
    <name type="scientific">Catharanthus roseus</name>
    <name type="common">Madagascar periwinkle</name>
    <name type="synonym">Vinca rosea</name>
    <dbReference type="NCBI Taxonomy" id="4058"/>
    <lineage>
        <taxon>Eukaryota</taxon>
        <taxon>Viridiplantae</taxon>
        <taxon>Streptophyta</taxon>
        <taxon>Embryophyta</taxon>
        <taxon>Tracheophyta</taxon>
        <taxon>Spermatophyta</taxon>
        <taxon>Magnoliopsida</taxon>
        <taxon>eudicotyledons</taxon>
        <taxon>Gunneridae</taxon>
        <taxon>Pentapetalae</taxon>
        <taxon>asterids</taxon>
        <taxon>lamiids</taxon>
        <taxon>Gentianales</taxon>
        <taxon>Apocynaceae</taxon>
        <taxon>Rauvolfioideae</taxon>
        <taxon>Vinceae</taxon>
        <taxon>Catharanthinae</taxon>
        <taxon>Catharanthus</taxon>
    </lineage>
</organism>
<evidence type="ECO:0000313" key="1">
    <source>
        <dbReference type="EMBL" id="KAI5670246.1"/>
    </source>
</evidence>
<protein>
    <submittedName>
        <fullName evidence="1">Uncharacterized protein</fullName>
    </submittedName>
</protein>
<comment type="caution">
    <text evidence="1">The sequence shown here is derived from an EMBL/GenBank/DDBJ whole genome shotgun (WGS) entry which is preliminary data.</text>
</comment>
<reference evidence="2" key="1">
    <citation type="journal article" date="2023" name="Nat. Plants">
        <title>Single-cell RNA sequencing provides a high-resolution roadmap for understanding the multicellular compartmentation of specialized metabolism.</title>
        <authorList>
            <person name="Sun S."/>
            <person name="Shen X."/>
            <person name="Li Y."/>
            <person name="Li Y."/>
            <person name="Wang S."/>
            <person name="Li R."/>
            <person name="Zhang H."/>
            <person name="Shen G."/>
            <person name="Guo B."/>
            <person name="Wei J."/>
            <person name="Xu J."/>
            <person name="St-Pierre B."/>
            <person name="Chen S."/>
            <person name="Sun C."/>
        </authorList>
    </citation>
    <scope>NUCLEOTIDE SEQUENCE [LARGE SCALE GENOMIC DNA]</scope>
</reference>